<organism evidence="1 2">
    <name type="scientific">Setaria italica</name>
    <name type="common">Foxtail millet</name>
    <name type="synonym">Panicum italicum</name>
    <dbReference type="NCBI Taxonomy" id="4555"/>
    <lineage>
        <taxon>Eukaryota</taxon>
        <taxon>Viridiplantae</taxon>
        <taxon>Streptophyta</taxon>
        <taxon>Embryophyta</taxon>
        <taxon>Tracheophyta</taxon>
        <taxon>Spermatophyta</taxon>
        <taxon>Magnoliopsida</taxon>
        <taxon>Liliopsida</taxon>
        <taxon>Poales</taxon>
        <taxon>Poaceae</taxon>
        <taxon>PACMAD clade</taxon>
        <taxon>Panicoideae</taxon>
        <taxon>Panicodae</taxon>
        <taxon>Paniceae</taxon>
        <taxon>Cenchrinae</taxon>
        <taxon>Setaria</taxon>
    </lineage>
</organism>
<protein>
    <submittedName>
        <fullName evidence="1">Uncharacterized protein</fullName>
    </submittedName>
</protein>
<dbReference type="Gramene" id="KQL00173">
    <property type="protein sequence ID" value="KQL00173"/>
    <property type="gene ID" value="SETIT_015662mg"/>
</dbReference>
<dbReference type="InParanoid" id="K3YN26"/>
<proteinExistence type="predicted"/>
<dbReference type="EnsemblPlants" id="KQL00173">
    <property type="protein sequence ID" value="KQL00173"/>
    <property type="gene ID" value="SETIT_015662mg"/>
</dbReference>
<accession>K3YN26</accession>
<dbReference type="Proteomes" id="UP000004995">
    <property type="component" value="Unassembled WGS sequence"/>
</dbReference>
<evidence type="ECO:0000313" key="1">
    <source>
        <dbReference type="EnsemblPlants" id="KQL00173"/>
    </source>
</evidence>
<dbReference type="AlphaFoldDB" id="K3YN26"/>
<evidence type="ECO:0000313" key="2">
    <source>
        <dbReference type="Proteomes" id="UP000004995"/>
    </source>
</evidence>
<reference evidence="1" key="2">
    <citation type="submission" date="2018-08" db="UniProtKB">
        <authorList>
            <consortium name="EnsemblPlants"/>
        </authorList>
    </citation>
    <scope>IDENTIFICATION</scope>
    <source>
        <strain evidence="1">Yugu1</strain>
    </source>
</reference>
<keyword evidence="2" id="KW-1185">Reference proteome</keyword>
<dbReference type="HOGENOM" id="CLU_221826_0_0_1"/>
<name>K3YN26_SETIT</name>
<dbReference type="EMBL" id="AGNK02003482">
    <property type="status" value="NOT_ANNOTATED_CDS"/>
    <property type="molecule type" value="Genomic_DNA"/>
</dbReference>
<reference evidence="2" key="1">
    <citation type="journal article" date="2012" name="Nat. Biotechnol.">
        <title>Reference genome sequence of the model plant Setaria.</title>
        <authorList>
            <person name="Bennetzen J.L."/>
            <person name="Schmutz J."/>
            <person name="Wang H."/>
            <person name="Percifield R."/>
            <person name="Hawkins J."/>
            <person name="Pontaroli A.C."/>
            <person name="Estep M."/>
            <person name="Feng L."/>
            <person name="Vaughn J.N."/>
            <person name="Grimwood J."/>
            <person name="Jenkins J."/>
            <person name="Barry K."/>
            <person name="Lindquist E."/>
            <person name="Hellsten U."/>
            <person name="Deshpande S."/>
            <person name="Wang X."/>
            <person name="Wu X."/>
            <person name="Mitros T."/>
            <person name="Triplett J."/>
            <person name="Yang X."/>
            <person name="Ye C.Y."/>
            <person name="Mauro-Herrera M."/>
            <person name="Wang L."/>
            <person name="Li P."/>
            <person name="Sharma M."/>
            <person name="Sharma R."/>
            <person name="Ronald P.C."/>
            <person name="Panaud O."/>
            <person name="Kellogg E.A."/>
            <person name="Brutnell T.P."/>
            <person name="Doust A.N."/>
            <person name="Tuskan G.A."/>
            <person name="Rokhsar D."/>
            <person name="Devos K.M."/>
        </authorList>
    </citation>
    <scope>NUCLEOTIDE SEQUENCE [LARGE SCALE GENOMIC DNA]</scope>
    <source>
        <strain evidence="2">cv. Yugu1</strain>
    </source>
</reference>
<sequence>MRSPSGRHLCQTQYLKPHVWRG</sequence>